<organism evidence="3 4">
    <name type="scientific">Ceratodon purpureus</name>
    <name type="common">Fire moss</name>
    <name type="synonym">Dicranum purpureum</name>
    <dbReference type="NCBI Taxonomy" id="3225"/>
    <lineage>
        <taxon>Eukaryota</taxon>
        <taxon>Viridiplantae</taxon>
        <taxon>Streptophyta</taxon>
        <taxon>Embryophyta</taxon>
        <taxon>Bryophyta</taxon>
        <taxon>Bryophytina</taxon>
        <taxon>Bryopsida</taxon>
        <taxon>Dicranidae</taxon>
        <taxon>Pseudoditrichales</taxon>
        <taxon>Ditrichaceae</taxon>
        <taxon>Ceratodon</taxon>
    </lineage>
</organism>
<comment type="caution">
    <text evidence="3">The sequence shown here is derived from an EMBL/GenBank/DDBJ whole genome shotgun (WGS) entry which is preliminary data.</text>
</comment>
<protein>
    <recommendedName>
        <fullName evidence="2">CREG-like beta-barrel domain-containing protein</fullName>
    </recommendedName>
</protein>
<evidence type="ECO:0000313" key="4">
    <source>
        <dbReference type="Proteomes" id="UP000822688"/>
    </source>
</evidence>
<feature type="region of interest" description="Disordered" evidence="1">
    <location>
        <begin position="82"/>
        <end position="194"/>
    </location>
</feature>
<dbReference type="EMBL" id="CM026421">
    <property type="protein sequence ID" value="KAG0591598.1"/>
    <property type="molecule type" value="Genomic_DNA"/>
</dbReference>
<dbReference type="PANTHER" id="PTHR13343:SF29">
    <property type="entry name" value="PYRIDOXAMINE 5'-PHOSPHATE OXIDASE FAMILY PROTEIN"/>
    <property type="match status" value="1"/>
</dbReference>
<dbReference type="Proteomes" id="UP000822688">
    <property type="component" value="Chromosome 1"/>
</dbReference>
<dbReference type="AlphaFoldDB" id="A0A8T0J9R5"/>
<feature type="compositionally biased region" description="Polar residues" evidence="1">
    <location>
        <begin position="115"/>
        <end position="131"/>
    </location>
</feature>
<name>A0A8T0J9R5_CERPU</name>
<dbReference type="Gene3D" id="2.30.110.10">
    <property type="entry name" value="Electron Transport, Fmn-binding Protein, Chain A"/>
    <property type="match status" value="1"/>
</dbReference>
<proteinExistence type="predicted"/>
<evidence type="ECO:0000313" key="3">
    <source>
        <dbReference type="EMBL" id="KAG0591598.1"/>
    </source>
</evidence>
<dbReference type="InterPro" id="IPR012349">
    <property type="entry name" value="Split_barrel_FMN-bd"/>
</dbReference>
<dbReference type="GO" id="GO:0005737">
    <property type="term" value="C:cytoplasm"/>
    <property type="evidence" value="ECO:0007669"/>
    <property type="project" value="UniProtKB-ARBA"/>
</dbReference>
<feature type="compositionally biased region" description="Low complexity" evidence="1">
    <location>
        <begin position="132"/>
        <end position="143"/>
    </location>
</feature>
<reference evidence="3" key="1">
    <citation type="submission" date="2020-06" db="EMBL/GenBank/DDBJ databases">
        <title>WGS assembly of Ceratodon purpureus strain R40.</title>
        <authorList>
            <person name="Carey S.B."/>
            <person name="Jenkins J."/>
            <person name="Shu S."/>
            <person name="Lovell J.T."/>
            <person name="Sreedasyam A."/>
            <person name="Maumus F."/>
            <person name="Tiley G.P."/>
            <person name="Fernandez-Pozo N."/>
            <person name="Barry K."/>
            <person name="Chen C."/>
            <person name="Wang M."/>
            <person name="Lipzen A."/>
            <person name="Daum C."/>
            <person name="Saski C.A."/>
            <person name="Payton A.C."/>
            <person name="Mcbreen J.C."/>
            <person name="Conrad R.E."/>
            <person name="Kollar L.M."/>
            <person name="Olsson S."/>
            <person name="Huttunen S."/>
            <person name="Landis J.B."/>
            <person name="Wickett N.J."/>
            <person name="Johnson M.G."/>
            <person name="Rensing S.A."/>
            <person name="Grimwood J."/>
            <person name="Schmutz J."/>
            <person name="Mcdaniel S.F."/>
        </authorList>
    </citation>
    <scope>NUCLEOTIDE SEQUENCE</scope>
    <source>
        <strain evidence="3">R40</strain>
    </source>
</reference>
<evidence type="ECO:0000256" key="1">
    <source>
        <dbReference type="SAM" id="MobiDB-lite"/>
    </source>
</evidence>
<keyword evidence="4" id="KW-1185">Reference proteome</keyword>
<feature type="domain" description="CREG-like beta-barrel" evidence="2">
    <location>
        <begin position="203"/>
        <end position="350"/>
    </location>
</feature>
<dbReference type="SUPFAM" id="SSF50475">
    <property type="entry name" value="FMN-binding split barrel"/>
    <property type="match status" value="1"/>
</dbReference>
<sequence>MEVLRSCSALGAIGCASAQSVCSASKVHCGSVRAFASVVSDDLRSSAFIGEGVSLGVGKSWKQAKCSGRHFDVSALLRDNAKSGDDNGAPQLKISGDNGAPKSSGNAKSGDDDSASQSKISGSIKPSENVKSQNGNGSSQSNEQSKRSSENGAFKPSDSDAQTTSSDQMDCNGANSNRSGLFRTPISGGVQSATSSHNLPAPAVAVRNLIEQAQFAHLCTVMSRMHHRRQGYPFGSFVDFAPDDSGHLIFSFSALAIHTRNLLSDPRCTVVIQLPGSGGLGNARVTIFGDVYPLSPDQQELAHKFYGKKHQHSPSHQWGNFTYYRMHNISDIYFVGGFGTVAWVDVKEYEKAKPDIIAVNGSENILKELNATYSIPLREVLNTEVEVDDVALISIDSKGADIRVRQGVQFNVQRVSFDEVHAVETLEQAKKALQKVLDRAYACLAYAD</sequence>
<dbReference type="PANTHER" id="PTHR13343">
    <property type="entry name" value="CREG1 PROTEIN"/>
    <property type="match status" value="1"/>
</dbReference>
<evidence type="ECO:0000259" key="2">
    <source>
        <dbReference type="Pfam" id="PF13883"/>
    </source>
</evidence>
<dbReference type="InterPro" id="IPR055343">
    <property type="entry name" value="CREG_beta-barrel"/>
</dbReference>
<feature type="compositionally biased region" description="Low complexity" evidence="1">
    <location>
        <begin position="159"/>
        <end position="170"/>
    </location>
</feature>
<accession>A0A8T0J9R5</accession>
<dbReference type="Pfam" id="PF13883">
    <property type="entry name" value="CREG_beta-barrel"/>
    <property type="match status" value="1"/>
</dbReference>
<gene>
    <name evidence="3" type="ORF">KC19_1G187000</name>
</gene>